<dbReference type="AlphaFoldDB" id="A0A1J4N1H2"/>
<gene>
    <name evidence="1" type="ORF">UG56_017630</name>
</gene>
<sequence>MPTGGREIMLGTMAMPDLDPRLTPILDLAPAAAARPGVEVDEETLREIFEEAAMLLDLGNVLDELDDHDSGSVVAGLCADLLAADPAASIRAHAELALADDSLHDREAAAVAYRMAAHALRL</sequence>
<evidence type="ECO:0000313" key="2">
    <source>
        <dbReference type="Proteomes" id="UP000033772"/>
    </source>
</evidence>
<reference evidence="1" key="1">
    <citation type="submission" date="2016-10" db="EMBL/GenBank/DDBJ databases">
        <title>Draft Genome Sequence of Nocardioides luteus Strain BAFB, an Alkane-Degrading Bacterium Isolated from JP-7 Polluted Soil.</title>
        <authorList>
            <person name="Brown L."/>
            <person name="Ruiz O.N."/>
            <person name="Gunasekera T."/>
        </authorList>
    </citation>
    <scope>NUCLEOTIDE SEQUENCE [LARGE SCALE GENOMIC DNA]</scope>
    <source>
        <strain evidence="1">BAFB</strain>
    </source>
</reference>
<organism evidence="1 2">
    <name type="scientific">Nocardioides luteus</name>
    <dbReference type="NCBI Taxonomy" id="1844"/>
    <lineage>
        <taxon>Bacteria</taxon>
        <taxon>Bacillati</taxon>
        <taxon>Actinomycetota</taxon>
        <taxon>Actinomycetes</taxon>
        <taxon>Propionibacteriales</taxon>
        <taxon>Nocardioidaceae</taxon>
        <taxon>Nocardioides</taxon>
    </lineage>
</organism>
<comment type="caution">
    <text evidence="1">The sequence shown here is derived from an EMBL/GenBank/DDBJ whole genome shotgun (WGS) entry which is preliminary data.</text>
</comment>
<dbReference type="Proteomes" id="UP000033772">
    <property type="component" value="Unassembled WGS sequence"/>
</dbReference>
<dbReference type="STRING" id="1844.UG56_017630"/>
<dbReference type="EMBL" id="JZDQ02000025">
    <property type="protein sequence ID" value="OIJ25422.1"/>
    <property type="molecule type" value="Genomic_DNA"/>
</dbReference>
<accession>A0A1J4N1H2</accession>
<name>A0A1J4N1H2_9ACTN</name>
<protein>
    <submittedName>
        <fullName evidence="1">Uncharacterized protein</fullName>
    </submittedName>
</protein>
<keyword evidence="2" id="KW-1185">Reference proteome</keyword>
<evidence type="ECO:0000313" key="1">
    <source>
        <dbReference type="EMBL" id="OIJ25422.1"/>
    </source>
</evidence>
<proteinExistence type="predicted"/>